<dbReference type="Proteomes" id="UP000266091">
    <property type="component" value="Unassembled WGS sequence"/>
</dbReference>
<name>A0A388SBJ1_9BURK</name>
<gene>
    <name evidence="2" type="ORF">MESMUL_10320</name>
</gene>
<evidence type="ECO:0000313" key="2">
    <source>
        <dbReference type="EMBL" id="GBO93678.1"/>
    </source>
</evidence>
<feature type="signal peptide" evidence="1">
    <location>
        <begin position="1"/>
        <end position="24"/>
    </location>
</feature>
<proteinExistence type="predicted"/>
<accession>A0A401LH92</accession>
<dbReference type="EMBL" id="BGZJ01000001">
    <property type="protein sequence ID" value="GBO93678.1"/>
    <property type="molecule type" value="Genomic_DNA"/>
</dbReference>
<feature type="chain" id="PRO_5030071234" evidence="1">
    <location>
        <begin position="25"/>
        <end position="46"/>
    </location>
</feature>
<dbReference type="RefSeq" id="WP_200832680.1">
    <property type="nucleotide sequence ID" value="NZ_BHWA01000001.1"/>
</dbReference>
<reference evidence="2 3" key="1">
    <citation type="journal article" date="2018" name="Int. J. Syst. Evol. Microbiol.">
        <title>Mesosutterella multiformis gen. nov., sp. nov., a member of the family Sutterellaceae and Sutterella megalosphaeroides sp. nov., isolated from human faeces.</title>
        <authorList>
            <person name="Sakamoto M."/>
            <person name="Ikeyama N."/>
            <person name="Kunihiro T."/>
            <person name="Iino T."/>
            <person name="Yuki M."/>
            <person name="Ohkuma M."/>
        </authorList>
    </citation>
    <scope>NUCLEOTIDE SEQUENCE [LARGE SCALE GENOMIC DNA]</scope>
    <source>
        <strain evidence="2 3">4NBBH2</strain>
    </source>
</reference>
<keyword evidence="1" id="KW-0732">Signal</keyword>
<evidence type="ECO:0000313" key="3">
    <source>
        <dbReference type="Proteomes" id="UP000266091"/>
    </source>
</evidence>
<accession>A0A388SBJ1</accession>
<sequence>MMMSKRLFAKVALTGVGAALVARAAQALDRAPLKDSVAVPETIDPA</sequence>
<organism evidence="2 3">
    <name type="scientific">Mesosutterella multiformis</name>
    <dbReference type="NCBI Taxonomy" id="2259133"/>
    <lineage>
        <taxon>Bacteria</taxon>
        <taxon>Pseudomonadati</taxon>
        <taxon>Pseudomonadota</taxon>
        <taxon>Betaproteobacteria</taxon>
        <taxon>Burkholderiales</taxon>
        <taxon>Sutterellaceae</taxon>
        <taxon>Mesosutterella</taxon>
    </lineage>
</organism>
<protein>
    <submittedName>
        <fullName evidence="2">Uncharacterized protein</fullName>
    </submittedName>
</protein>
<keyword evidence="3" id="KW-1185">Reference proteome</keyword>
<comment type="caution">
    <text evidence="2">The sequence shown here is derived from an EMBL/GenBank/DDBJ whole genome shotgun (WGS) entry which is preliminary data.</text>
</comment>
<evidence type="ECO:0000256" key="1">
    <source>
        <dbReference type="SAM" id="SignalP"/>
    </source>
</evidence>
<dbReference type="AlphaFoldDB" id="A0A388SBJ1"/>